<comment type="caution">
    <text evidence="2">The sequence shown here is derived from an EMBL/GenBank/DDBJ whole genome shotgun (WGS) entry which is preliminary data.</text>
</comment>
<dbReference type="PROSITE" id="PS51257">
    <property type="entry name" value="PROKAR_LIPOPROTEIN"/>
    <property type="match status" value="1"/>
</dbReference>
<feature type="domain" description="SGNH hydrolase-type esterase" evidence="1">
    <location>
        <begin position="81"/>
        <end position="267"/>
    </location>
</feature>
<dbReference type="InterPro" id="IPR013830">
    <property type="entry name" value="SGNH_hydro"/>
</dbReference>
<protein>
    <submittedName>
        <fullName evidence="2">Platelet-activating factor acetylhydrolase IB subunit alpha1 (PAF acetylhydrolase 29 kDa subunit) (PAF-AH 29 kDa subunit) (PAF-AH subunit gamma) (PAFAH subunit gamma)</fullName>
    </submittedName>
</protein>
<dbReference type="InterPro" id="IPR036514">
    <property type="entry name" value="SGNH_hydro_sf"/>
</dbReference>
<evidence type="ECO:0000259" key="1">
    <source>
        <dbReference type="Pfam" id="PF13472"/>
    </source>
</evidence>
<sequence length="276" mass="30622">MQLVNSKGFGAAVVAMACLPTVLLWGLWRQSASEQVSEMERPELPVDGSRHFGETWWKAHERNQASGQRFQCDASKPPLVFLGDSILESLLGTELGRAVPRTQGVAEVLKIYERHWRPLVLAIAGDQTQHLLYRMPKELPGCLQSSSKSTFLVLIGTNNLGAGFSVEQTVKGIMAVAEWLLENTQGRLIFLHLLPRNKPSRHGQLQSKVAAVNGAMDVELALRNASGRLEVNRCGSFFLLEPPGKTVKIWEELMPDRLHPNDQGHARLAECLMESI</sequence>
<proteinExistence type="predicted"/>
<evidence type="ECO:0000313" key="2">
    <source>
        <dbReference type="EMBL" id="CAK9080699.1"/>
    </source>
</evidence>
<evidence type="ECO:0000313" key="3">
    <source>
        <dbReference type="Proteomes" id="UP001642464"/>
    </source>
</evidence>
<keyword evidence="3" id="KW-1185">Reference proteome</keyword>
<gene>
    <name evidence="2" type="ORF">SCF082_LOCUS38447</name>
</gene>
<dbReference type="SUPFAM" id="SSF52266">
    <property type="entry name" value="SGNH hydrolase"/>
    <property type="match status" value="1"/>
</dbReference>
<organism evidence="2 3">
    <name type="scientific">Durusdinium trenchii</name>
    <dbReference type="NCBI Taxonomy" id="1381693"/>
    <lineage>
        <taxon>Eukaryota</taxon>
        <taxon>Sar</taxon>
        <taxon>Alveolata</taxon>
        <taxon>Dinophyceae</taxon>
        <taxon>Suessiales</taxon>
        <taxon>Symbiodiniaceae</taxon>
        <taxon>Durusdinium</taxon>
    </lineage>
</organism>
<dbReference type="Gene3D" id="3.40.50.1110">
    <property type="entry name" value="SGNH hydrolase"/>
    <property type="match status" value="1"/>
</dbReference>
<dbReference type="EMBL" id="CAXAMM010038762">
    <property type="protein sequence ID" value="CAK9080699.1"/>
    <property type="molecule type" value="Genomic_DNA"/>
</dbReference>
<reference evidence="2 3" key="1">
    <citation type="submission" date="2024-02" db="EMBL/GenBank/DDBJ databases">
        <authorList>
            <person name="Chen Y."/>
            <person name="Shah S."/>
            <person name="Dougan E. K."/>
            <person name="Thang M."/>
            <person name="Chan C."/>
        </authorList>
    </citation>
    <scope>NUCLEOTIDE SEQUENCE [LARGE SCALE GENOMIC DNA]</scope>
</reference>
<name>A0ABP0PXN1_9DINO</name>
<dbReference type="Pfam" id="PF13472">
    <property type="entry name" value="Lipase_GDSL_2"/>
    <property type="match status" value="1"/>
</dbReference>
<dbReference type="Proteomes" id="UP001642464">
    <property type="component" value="Unassembled WGS sequence"/>
</dbReference>
<accession>A0ABP0PXN1</accession>